<dbReference type="GeneID" id="97236904"/>
<dbReference type="PATRIC" id="fig|38300.4.peg.2176"/>
<evidence type="ECO:0000313" key="1">
    <source>
        <dbReference type="EMBL" id="ALC20361.1"/>
    </source>
</evidence>
<dbReference type="STRING" id="38300.SPRI_2055"/>
<organism evidence="1">
    <name type="scientific">Streptomyces pristinaespiralis</name>
    <dbReference type="NCBI Taxonomy" id="38300"/>
    <lineage>
        <taxon>Bacteria</taxon>
        <taxon>Bacillati</taxon>
        <taxon>Actinomycetota</taxon>
        <taxon>Actinomycetes</taxon>
        <taxon>Kitasatosporales</taxon>
        <taxon>Streptomycetaceae</taxon>
        <taxon>Streptomyces</taxon>
    </lineage>
</organism>
<accession>A0A0M5IMQ5</accession>
<dbReference type="KEGG" id="spri:SPRI_2055"/>
<dbReference type="Proteomes" id="UP000060513">
    <property type="component" value="Chromosome"/>
</dbReference>
<evidence type="ECO:0000313" key="2">
    <source>
        <dbReference type="Proteomes" id="UP000060513"/>
    </source>
</evidence>
<sequence length="303" mass="34282">MYNQQAALSQPSEKISFSADCRLCPARLSCAARTVPRGTPSARWDRERRTASPYDREWITTELKEFAQRAETGEQLADLQEELLARLWPWAKRTADRLASGLPAEADRDAVRSEVMWELYQSILRIDWTRYEVWPALLRARIRGAFTAAARAEDPLTRGQRRARRQFLALEEATVQGLGRMLTPGEKAGLASRVSPKNGELLVLLGFQRPASIDDVELSLPDPAQDPEGEAIRRCSVAAFRSWLENDLPPDLARYLSESLRRDTGSLPAGVRRRLTPYLPALRLRLADPVERMPCPERNRHAA</sequence>
<reference evidence="1 2" key="1">
    <citation type="submission" date="2015-08" db="EMBL/GenBank/DDBJ databases">
        <title>Genome sequence of the pristinamycin over-producing bacterium Streptomyces pristinaespiralis HCCB10218.</title>
        <authorList>
            <person name="Tian J."/>
            <person name="Yang J."/>
            <person name="Li L."/>
            <person name="Ruan L."/>
            <person name="Wei W."/>
            <person name="Zheng G."/>
            <person name="Wei Z."/>
            <person name="Yang S."/>
            <person name="Ge M."/>
            <person name="Jiang W."/>
            <person name="Lu Y."/>
        </authorList>
    </citation>
    <scope>NUCLEOTIDE SEQUENCE [LARGE SCALE GENOMIC DNA]</scope>
    <source>
        <strain evidence="1 2">HCCB 10218</strain>
    </source>
</reference>
<dbReference type="OrthoDB" id="10007466at2"/>
<name>A0A0M5IMQ5_STRPR</name>
<protein>
    <submittedName>
        <fullName evidence="1">RNA polymerase sigma factor FliA/WhiG family</fullName>
    </submittedName>
</protein>
<proteinExistence type="predicted"/>
<dbReference type="EMBL" id="CP011340">
    <property type="protein sequence ID" value="ALC20361.1"/>
    <property type="molecule type" value="Genomic_DNA"/>
</dbReference>
<dbReference type="RefSeq" id="WP_005310982.1">
    <property type="nucleotide sequence ID" value="NZ_CP011340.1"/>
</dbReference>
<dbReference type="AlphaFoldDB" id="A0A0M5IMQ5"/>
<gene>
    <name evidence="1" type="ORF">SPRI_2055</name>
</gene>